<feature type="domain" description="Tripartite ATP-independent periplasmic transporters DctQ component" evidence="10">
    <location>
        <begin position="39"/>
        <end position="168"/>
    </location>
</feature>
<evidence type="ECO:0000256" key="7">
    <source>
        <dbReference type="ARBA" id="ARBA00023136"/>
    </source>
</evidence>
<dbReference type="GO" id="GO:0015740">
    <property type="term" value="P:C4-dicarboxylate transport"/>
    <property type="evidence" value="ECO:0007669"/>
    <property type="project" value="TreeGrafter"/>
</dbReference>
<comment type="similarity">
    <text evidence="8">Belongs to the TRAP transporter small permease family.</text>
</comment>
<evidence type="ECO:0000256" key="1">
    <source>
        <dbReference type="ARBA" id="ARBA00004429"/>
    </source>
</evidence>
<keyword evidence="6 9" id="KW-1133">Transmembrane helix</keyword>
<evidence type="ECO:0000256" key="9">
    <source>
        <dbReference type="SAM" id="Phobius"/>
    </source>
</evidence>
<evidence type="ECO:0000256" key="5">
    <source>
        <dbReference type="ARBA" id="ARBA00022692"/>
    </source>
</evidence>
<evidence type="ECO:0000256" key="4">
    <source>
        <dbReference type="ARBA" id="ARBA00022519"/>
    </source>
</evidence>
<keyword evidence="12" id="KW-1185">Reference proteome</keyword>
<reference evidence="12" key="1">
    <citation type="submission" date="2016-10" db="EMBL/GenBank/DDBJ databases">
        <authorList>
            <person name="Varghese N."/>
            <person name="Submissions S."/>
        </authorList>
    </citation>
    <scope>NUCLEOTIDE SEQUENCE [LARGE SCALE GENOMIC DNA]</scope>
    <source>
        <strain evidence="12">DSM 13490</strain>
    </source>
</reference>
<accession>A0A1H3E1X6</accession>
<dbReference type="InterPro" id="IPR007387">
    <property type="entry name" value="TRAP_DctQ"/>
</dbReference>
<keyword evidence="3" id="KW-1003">Cell membrane</keyword>
<keyword evidence="4" id="KW-0997">Cell inner membrane</keyword>
<evidence type="ECO:0000313" key="12">
    <source>
        <dbReference type="Proteomes" id="UP000199266"/>
    </source>
</evidence>
<dbReference type="RefSeq" id="WP_091460151.1">
    <property type="nucleotide sequence ID" value="NZ_FNPD01000002.1"/>
</dbReference>
<evidence type="ECO:0000313" key="11">
    <source>
        <dbReference type="EMBL" id="SDX72681.1"/>
    </source>
</evidence>
<evidence type="ECO:0000256" key="3">
    <source>
        <dbReference type="ARBA" id="ARBA00022475"/>
    </source>
</evidence>
<evidence type="ECO:0000256" key="8">
    <source>
        <dbReference type="ARBA" id="ARBA00038436"/>
    </source>
</evidence>
<sequence length="193" mass="22253">MTDKSNAKNNIDYFKVISKAGDLLEKIVSVPVFVFSIAMTVTVLLGVFFRYLLRTPLGWTEELSRYLMIWMALLSVALCIWRHEHVGVTLFIKKIPIKIAKAIVLFSNILVFYFLYVLTKYGFIMADKGKYQISSALNTTMKWWLMAVPVSSIVCMVFLACKMFLDIKRSNIEEILMSEEVLDAVKREEKLDI</sequence>
<dbReference type="PANTHER" id="PTHR35011:SF5">
    <property type="entry name" value="SIALIC ACID TRAP TRANSPORTER SMALL PERMEASE PROTEIN SIAQ"/>
    <property type="match status" value="1"/>
</dbReference>
<dbReference type="GO" id="GO:0022857">
    <property type="term" value="F:transmembrane transporter activity"/>
    <property type="evidence" value="ECO:0007669"/>
    <property type="project" value="TreeGrafter"/>
</dbReference>
<dbReference type="Pfam" id="PF04290">
    <property type="entry name" value="DctQ"/>
    <property type="match status" value="1"/>
</dbReference>
<organism evidence="11 12">
    <name type="scientific">Acetomicrobium thermoterrenum DSM 13490</name>
    <dbReference type="NCBI Taxonomy" id="1120987"/>
    <lineage>
        <taxon>Bacteria</taxon>
        <taxon>Thermotogati</taxon>
        <taxon>Synergistota</taxon>
        <taxon>Synergistia</taxon>
        <taxon>Synergistales</taxon>
        <taxon>Acetomicrobiaceae</taxon>
        <taxon>Acetomicrobium</taxon>
    </lineage>
</organism>
<evidence type="ECO:0000259" key="10">
    <source>
        <dbReference type="Pfam" id="PF04290"/>
    </source>
</evidence>
<comment type="subcellular location">
    <subcellularLocation>
        <location evidence="1">Cell inner membrane</location>
        <topology evidence="1">Multi-pass membrane protein</topology>
    </subcellularLocation>
</comment>
<dbReference type="EMBL" id="FNPD01000002">
    <property type="protein sequence ID" value="SDX72681.1"/>
    <property type="molecule type" value="Genomic_DNA"/>
</dbReference>
<feature type="transmembrane region" description="Helical" evidence="9">
    <location>
        <begin position="102"/>
        <end position="123"/>
    </location>
</feature>
<keyword evidence="2" id="KW-0813">Transport</keyword>
<dbReference type="GO" id="GO:0005886">
    <property type="term" value="C:plasma membrane"/>
    <property type="evidence" value="ECO:0007669"/>
    <property type="project" value="UniProtKB-SubCell"/>
</dbReference>
<feature type="transmembrane region" description="Helical" evidence="9">
    <location>
        <begin position="143"/>
        <end position="165"/>
    </location>
</feature>
<keyword evidence="5 9" id="KW-0812">Transmembrane</keyword>
<keyword evidence="7 9" id="KW-0472">Membrane</keyword>
<dbReference type="Proteomes" id="UP000199266">
    <property type="component" value="Unassembled WGS sequence"/>
</dbReference>
<protein>
    <submittedName>
        <fullName evidence="11">TRAP-type C4-dicarboxylate transport system, small permease component</fullName>
    </submittedName>
</protein>
<evidence type="ECO:0000256" key="6">
    <source>
        <dbReference type="ARBA" id="ARBA00022989"/>
    </source>
</evidence>
<dbReference type="InterPro" id="IPR055348">
    <property type="entry name" value="DctQ"/>
</dbReference>
<proteinExistence type="inferred from homology"/>
<dbReference type="PANTHER" id="PTHR35011">
    <property type="entry name" value="2,3-DIKETO-L-GULONATE TRAP TRANSPORTER SMALL PERMEASE PROTEIN YIAM"/>
    <property type="match status" value="1"/>
</dbReference>
<feature type="transmembrane region" description="Helical" evidence="9">
    <location>
        <begin position="27"/>
        <end position="51"/>
    </location>
</feature>
<feature type="transmembrane region" description="Helical" evidence="9">
    <location>
        <begin position="63"/>
        <end position="81"/>
    </location>
</feature>
<gene>
    <name evidence="11" type="ORF">SAMN03080603_00374</name>
</gene>
<name>A0A1H3E1X6_9BACT</name>
<dbReference type="AlphaFoldDB" id="A0A1H3E1X6"/>
<evidence type="ECO:0000256" key="2">
    <source>
        <dbReference type="ARBA" id="ARBA00022448"/>
    </source>
</evidence>